<accession>A0A0R3VYT4</accession>
<dbReference type="AlphaFoldDB" id="A0A0R3VYT4"/>
<dbReference type="Proteomes" id="UP000282613">
    <property type="component" value="Unassembled WGS sequence"/>
</dbReference>
<evidence type="ECO:0000313" key="1">
    <source>
        <dbReference type="EMBL" id="VDK25559.1"/>
    </source>
</evidence>
<reference evidence="1 2" key="2">
    <citation type="submission" date="2018-11" db="EMBL/GenBank/DDBJ databases">
        <authorList>
            <consortium name="Pathogen Informatics"/>
        </authorList>
    </citation>
    <scope>NUCLEOTIDE SEQUENCE [LARGE SCALE GENOMIC DNA]</scope>
</reference>
<evidence type="ECO:0000313" key="3">
    <source>
        <dbReference type="WBParaSite" id="TASK_0000257801-mRNA-1"/>
    </source>
</evidence>
<keyword evidence="2" id="KW-1185">Reference proteome</keyword>
<name>A0A0R3VYT4_TAEAS</name>
<evidence type="ECO:0000313" key="2">
    <source>
        <dbReference type="Proteomes" id="UP000282613"/>
    </source>
</evidence>
<proteinExistence type="predicted"/>
<gene>
    <name evidence="1" type="ORF">TASK_LOCUS2579</name>
</gene>
<reference evidence="3" key="1">
    <citation type="submission" date="2017-02" db="UniProtKB">
        <authorList>
            <consortium name="WormBaseParasite"/>
        </authorList>
    </citation>
    <scope>IDENTIFICATION</scope>
</reference>
<sequence>MQMKSAFISRTQPKLRLPPNCRTLRQHLQPIVEVHRHCSSAQNNPVHTQVGFRRAHHCDPTVRRIASPTMQFAMHTANDEVPAPPAPFAKPTHCKPLHSRWHRSPIMPPTTLLRGETFEQGKCKCCCTALLGGAVLASQPAQLSKERPLF</sequence>
<protein>
    <submittedName>
        <fullName evidence="1 3">Uncharacterized protein</fullName>
    </submittedName>
</protein>
<dbReference type="WBParaSite" id="TASK_0000257801-mRNA-1">
    <property type="protein sequence ID" value="TASK_0000257801-mRNA-1"/>
    <property type="gene ID" value="TASK_0000257801"/>
</dbReference>
<organism evidence="3">
    <name type="scientific">Taenia asiatica</name>
    <name type="common">Asian tapeworm</name>
    <dbReference type="NCBI Taxonomy" id="60517"/>
    <lineage>
        <taxon>Eukaryota</taxon>
        <taxon>Metazoa</taxon>
        <taxon>Spiralia</taxon>
        <taxon>Lophotrochozoa</taxon>
        <taxon>Platyhelminthes</taxon>
        <taxon>Cestoda</taxon>
        <taxon>Eucestoda</taxon>
        <taxon>Cyclophyllidea</taxon>
        <taxon>Taeniidae</taxon>
        <taxon>Taenia</taxon>
    </lineage>
</organism>
<dbReference type="EMBL" id="UYRS01002091">
    <property type="protein sequence ID" value="VDK25559.1"/>
    <property type="molecule type" value="Genomic_DNA"/>
</dbReference>